<dbReference type="EMBL" id="CM000126">
    <property type="protein sequence ID" value="EEC70974.1"/>
    <property type="molecule type" value="Genomic_DNA"/>
</dbReference>
<evidence type="ECO:0000313" key="3">
    <source>
        <dbReference type="Proteomes" id="UP000007015"/>
    </source>
</evidence>
<dbReference type="HOGENOM" id="CLU_2726673_0_0_1"/>
<dbReference type="AlphaFoldDB" id="B8AAT3"/>
<name>B8AAT3_ORYSI</name>
<reference evidence="2 3" key="1">
    <citation type="journal article" date="2005" name="PLoS Biol.">
        <title>The genomes of Oryza sativa: a history of duplications.</title>
        <authorList>
            <person name="Yu J."/>
            <person name="Wang J."/>
            <person name="Lin W."/>
            <person name="Li S."/>
            <person name="Li H."/>
            <person name="Zhou J."/>
            <person name="Ni P."/>
            <person name="Dong W."/>
            <person name="Hu S."/>
            <person name="Zeng C."/>
            <person name="Zhang J."/>
            <person name="Zhang Y."/>
            <person name="Li R."/>
            <person name="Xu Z."/>
            <person name="Li S."/>
            <person name="Li X."/>
            <person name="Zheng H."/>
            <person name="Cong L."/>
            <person name="Lin L."/>
            <person name="Yin J."/>
            <person name="Geng J."/>
            <person name="Li G."/>
            <person name="Shi J."/>
            <person name="Liu J."/>
            <person name="Lv H."/>
            <person name="Li J."/>
            <person name="Wang J."/>
            <person name="Deng Y."/>
            <person name="Ran L."/>
            <person name="Shi X."/>
            <person name="Wang X."/>
            <person name="Wu Q."/>
            <person name="Li C."/>
            <person name="Ren X."/>
            <person name="Wang J."/>
            <person name="Wang X."/>
            <person name="Li D."/>
            <person name="Liu D."/>
            <person name="Zhang X."/>
            <person name="Ji Z."/>
            <person name="Zhao W."/>
            <person name="Sun Y."/>
            <person name="Zhang Z."/>
            <person name="Bao J."/>
            <person name="Han Y."/>
            <person name="Dong L."/>
            <person name="Ji J."/>
            <person name="Chen P."/>
            <person name="Wu S."/>
            <person name="Liu J."/>
            <person name="Xiao Y."/>
            <person name="Bu D."/>
            <person name="Tan J."/>
            <person name="Yang L."/>
            <person name="Ye C."/>
            <person name="Zhang J."/>
            <person name="Xu J."/>
            <person name="Zhou Y."/>
            <person name="Yu Y."/>
            <person name="Zhang B."/>
            <person name="Zhuang S."/>
            <person name="Wei H."/>
            <person name="Liu B."/>
            <person name="Lei M."/>
            <person name="Yu H."/>
            <person name="Li Y."/>
            <person name="Xu H."/>
            <person name="Wei S."/>
            <person name="He X."/>
            <person name="Fang L."/>
            <person name="Zhang Z."/>
            <person name="Zhang Y."/>
            <person name="Huang X."/>
            <person name="Su Z."/>
            <person name="Tong W."/>
            <person name="Li J."/>
            <person name="Tong Z."/>
            <person name="Li S."/>
            <person name="Ye J."/>
            <person name="Wang L."/>
            <person name="Fang L."/>
            <person name="Lei T."/>
            <person name="Chen C."/>
            <person name="Chen H."/>
            <person name="Xu Z."/>
            <person name="Li H."/>
            <person name="Huang H."/>
            <person name="Zhang F."/>
            <person name="Xu H."/>
            <person name="Li N."/>
            <person name="Zhao C."/>
            <person name="Li S."/>
            <person name="Dong L."/>
            <person name="Huang Y."/>
            <person name="Li L."/>
            <person name="Xi Y."/>
            <person name="Qi Q."/>
            <person name="Li W."/>
            <person name="Zhang B."/>
            <person name="Hu W."/>
            <person name="Zhang Y."/>
            <person name="Tian X."/>
            <person name="Jiao Y."/>
            <person name="Liang X."/>
            <person name="Jin J."/>
            <person name="Gao L."/>
            <person name="Zheng W."/>
            <person name="Hao B."/>
            <person name="Liu S."/>
            <person name="Wang W."/>
            <person name="Yuan L."/>
            <person name="Cao M."/>
            <person name="McDermott J."/>
            <person name="Samudrala R."/>
            <person name="Wang J."/>
            <person name="Wong G.K."/>
            <person name="Yang H."/>
        </authorList>
    </citation>
    <scope>NUCLEOTIDE SEQUENCE [LARGE SCALE GENOMIC DNA]</scope>
    <source>
        <strain evidence="3">cv. 93-11</strain>
    </source>
</reference>
<accession>B8AAT3</accession>
<evidence type="ECO:0000313" key="2">
    <source>
        <dbReference type="EMBL" id="EEC70974.1"/>
    </source>
</evidence>
<feature type="region of interest" description="Disordered" evidence="1">
    <location>
        <begin position="30"/>
        <end position="72"/>
    </location>
</feature>
<proteinExistence type="predicted"/>
<feature type="compositionally biased region" description="Gly residues" evidence="1">
    <location>
        <begin position="61"/>
        <end position="72"/>
    </location>
</feature>
<dbReference type="Gramene" id="BGIOSGA003860-TA">
    <property type="protein sequence ID" value="BGIOSGA003860-PA"/>
    <property type="gene ID" value="BGIOSGA003860"/>
</dbReference>
<gene>
    <name evidence="2" type="ORF">OsI_02606</name>
</gene>
<organism evidence="2 3">
    <name type="scientific">Oryza sativa subsp. indica</name>
    <name type="common">Rice</name>
    <dbReference type="NCBI Taxonomy" id="39946"/>
    <lineage>
        <taxon>Eukaryota</taxon>
        <taxon>Viridiplantae</taxon>
        <taxon>Streptophyta</taxon>
        <taxon>Embryophyta</taxon>
        <taxon>Tracheophyta</taxon>
        <taxon>Spermatophyta</taxon>
        <taxon>Magnoliopsida</taxon>
        <taxon>Liliopsida</taxon>
        <taxon>Poales</taxon>
        <taxon>Poaceae</taxon>
        <taxon>BOP clade</taxon>
        <taxon>Oryzoideae</taxon>
        <taxon>Oryzeae</taxon>
        <taxon>Oryzinae</taxon>
        <taxon>Oryza</taxon>
        <taxon>Oryza sativa</taxon>
    </lineage>
</organism>
<evidence type="ECO:0000256" key="1">
    <source>
        <dbReference type="SAM" id="MobiDB-lite"/>
    </source>
</evidence>
<keyword evidence="3" id="KW-1185">Reference proteome</keyword>
<feature type="compositionally biased region" description="Basic and acidic residues" evidence="1">
    <location>
        <begin position="36"/>
        <end position="49"/>
    </location>
</feature>
<dbReference type="Proteomes" id="UP000007015">
    <property type="component" value="Chromosome 1"/>
</dbReference>
<protein>
    <submittedName>
        <fullName evidence="2">Uncharacterized protein</fullName>
    </submittedName>
</protein>
<sequence>MSNDGGRYTPPTGAKLLLDSIGLEIYCNRTGSPNEVKVDPSGDNDDIKKNGGCPRSEIASGGDGSGSGEWRP</sequence>